<sequence length="128" mass="14481">MWSLIIDMISAESTELDSKVICGAEDNHKDSGNKSYTKNEECDKASKSDKGNVTRDNTGSPEKQENEEQLEPDCEAGKVNLKHQIEDERKSAEEWMLDYALQKTTGKGNTSVSNEDNVREHVDKECRR</sequence>
<evidence type="ECO:0000259" key="2">
    <source>
        <dbReference type="Pfam" id="PF07839"/>
    </source>
</evidence>
<feature type="region of interest" description="Disordered" evidence="1">
    <location>
        <begin position="103"/>
        <end position="128"/>
    </location>
</feature>
<accession>A0AAN8TBZ5</accession>
<feature type="compositionally biased region" description="Basic and acidic residues" evidence="1">
    <location>
        <begin position="25"/>
        <end position="53"/>
    </location>
</feature>
<organism evidence="3 4">
    <name type="scientific">Solanum bulbocastanum</name>
    <name type="common">Wild potato</name>
    <dbReference type="NCBI Taxonomy" id="147425"/>
    <lineage>
        <taxon>Eukaryota</taxon>
        <taxon>Viridiplantae</taxon>
        <taxon>Streptophyta</taxon>
        <taxon>Embryophyta</taxon>
        <taxon>Tracheophyta</taxon>
        <taxon>Spermatophyta</taxon>
        <taxon>Magnoliopsida</taxon>
        <taxon>eudicotyledons</taxon>
        <taxon>Gunneridae</taxon>
        <taxon>Pentapetalae</taxon>
        <taxon>asterids</taxon>
        <taxon>lamiids</taxon>
        <taxon>Solanales</taxon>
        <taxon>Solanaceae</taxon>
        <taxon>Solanoideae</taxon>
        <taxon>Solaneae</taxon>
        <taxon>Solanum</taxon>
    </lineage>
</organism>
<protein>
    <recommendedName>
        <fullName evidence="2">Calmodulin-binding domain-containing protein</fullName>
    </recommendedName>
</protein>
<name>A0AAN8TBZ5_SOLBU</name>
<dbReference type="PANTHER" id="PTHR33923">
    <property type="entry name" value="CALMODULIN-BINDING PROTEIN-RELATED"/>
    <property type="match status" value="1"/>
</dbReference>
<feature type="domain" description="Calmodulin-binding" evidence="2">
    <location>
        <begin position="31"/>
        <end position="107"/>
    </location>
</feature>
<dbReference type="Proteomes" id="UP001371456">
    <property type="component" value="Unassembled WGS sequence"/>
</dbReference>
<dbReference type="InterPro" id="IPR044681">
    <property type="entry name" value="PICBP-like"/>
</dbReference>
<comment type="caution">
    <text evidence="3">The sequence shown here is derived from an EMBL/GenBank/DDBJ whole genome shotgun (WGS) entry which is preliminary data.</text>
</comment>
<dbReference type="EMBL" id="JBANQN010000007">
    <property type="protein sequence ID" value="KAK6784365.1"/>
    <property type="molecule type" value="Genomic_DNA"/>
</dbReference>
<evidence type="ECO:0000313" key="4">
    <source>
        <dbReference type="Proteomes" id="UP001371456"/>
    </source>
</evidence>
<dbReference type="Pfam" id="PF07839">
    <property type="entry name" value="CaM_binding"/>
    <property type="match status" value="1"/>
</dbReference>
<dbReference type="AlphaFoldDB" id="A0AAN8TBZ5"/>
<evidence type="ECO:0000256" key="1">
    <source>
        <dbReference type="SAM" id="MobiDB-lite"/>
    </source>
</evidence>
<proteinExistence type="predicted"/>
<gene>
    <name evidence="3" type="ORF">RDI58_017820</name>
</gene>
<feature type="region of interest" description="Disordered" evidence="1">
    <location>
        <begin position="24"/>
        <end position="74"/>
    </location>
</feature>
<keyword evidence="4" id="KW-1185">Reference proteome</keyword>
<feature type="compositionally biased region" description="Acidic residues" evidence="1">
    <location>
        <begin position="65"/>
        <end position="74"/>
    </location>
</feature>
<dbReference type="InterPro" id="IPR012417">
    <property type="entry name" value="CaM-bd_dom_pln"/>
</dbReference>
<feature type="compositionally biased region" description="Polar residues" evidence="1">
    <location>
        <begin position="103"/>
        <end position="115"/>
    </location>
</feature>
<dbReference type="GO" id="GO:0005516">
    <property type="term" value="F:calmodulin binding"/>
    <property type="evidence" value="ECO:0007669"/>
    <property type="project" value="InterPro"/>
</dbReference>
<dbReference type="PANTHER" id="PTHR33923:SF10">
    <property type="entry name" value="CALMODULIN-BINDING DOMAIN-CONTAINING PROTEIN"/>
    <property type="match status" value="1"/>
</dbReference>
<reference evidence="3 4" key="1">
    <citation type="submission" date="2024-02" db="EMBL/GenBank/DDBJ databases">
        <title>de novo genome assembly of Solanum bulbocastanum strain 11H21.</title>
        <authorList>
            <person name="Hosaka A.J."/>
        </authorList>
    </citation>
    <scope>NUCLEOTIDE SEQUENCE [LARGE SCALE GENOMIC DNA]</scope>
    <source>
        <tissue evidence="3">Young leaves</tissue>
    </source>
</reference>
<evidence type="ECO:0000313" key="3">
    <source>
        <dbReference type="EMBL" id="KAK6784365.1"/>
    </source>
</evidence>
<feature type="compositionally biased region" description="Basic and acidic residues" evidence="1">
    <location>
        <begin position="116"/>
        <end position="128"/>
    </location>
</feature>